<reference evidence="1 2" key="1">
    <citation type="submission" date="2021-06" db="EMBL/GenBank/DDBJ databases">
        <title>Chromosome-level genome assembly of the red-tail catfish (Hemibagrus wyckioides).</title>
        <authorList>
            <person name="Shao F."/>
        </authorList>
    </citation>
    <scope>NUCLEOTIDE SEQUENCE [LARGE SCALE GENOMIC DNA]</scope>
    <source>
        <strain evidence="1">EC202008001</strain>
        <tissue evidence="1">Blood</tissue>
    </source>
</reference>
<evidence type="ECO:0000313" key="2">
    <source>
        <dbReference type="Proteomes" id="UP000824219"/>
    </source>
</evidence>
<protein>
    <submittedName>
        <fullName evidence="1">Uncharacterized protein</fullName>
    </submittedName>
</protein>
<proteinExistence type="predicted"/>
<accession>A0A9D3SA32</accession>
<keyword evidence="2" id="KW-1185">Reference proteome</keyword>
<comment type="caution">
    <text evidence="1">The sequence shown here is derived from an EMBL/GenBank/DDBJ whole genome shotgun (WGS) entry which is preliminary data.</text>
</comment>
<dbReference type="AlphaFoldDB" id="A0A9D3SA32"/>
<name>A0A9D3SA32_9TELE</name>
<sequence length="102" mass="11468">MLQRPSTRFCALLPKQKKIPNSHLWKSASGRSEASGDLLRVEGLRRYASSHVEEGQVVMGRNPWTWGAPGRFPPAPTCPRKLTPSLSKRFRIDITERRPGAC</sequence>
<dbReference type="Proteomes" id="UP000824219">
    <property type="component" value="Linkage Group LG26"/>
</dbReference>
<evidence type="ECO:0000313" key="1">
    <source>
        <dbReference type="EMBL" id="KAG7316025.1"/>
    </source>
</evidence>
<gene>
    <name evidence="1" type="ORF">KOW79_020891</name>
</gene>
<organism evidence="1 2">
    <name type="scientific">Hemibagrus wyckioides</name>
    <dbReference type="NCBI Taxonomy" id="337641"/>
    <lineage>
        <taxon>Eukaryota</taxon>
        <taxon>Metazoa</taxon>
        <taxon>Chordata</taxon>
        <taxon>Craniata</taxon>
        <taxon>Vertebrata</taxon>
        <taxon>Euteleostomi</taxon>
        <taxon>Actinopterygii</taxon>
        <taxon>Neopterygii</taxon>
        <taxon>Teleostei</taxon>
        <taxon>Ostariophysi</taxon>
        <taxon>Siluriformes</taxon>
        <taxon>Bagridae</taxon>
        <taxon>Hemibagrus</taxon>
    </lineage>
</organism>
<dbReference type="EMBL" id="JAHKSW010000026">
    <property type="protein sequence ID" value="KAG7316025.1"/>
    <property type="molecule type" value="Genomic_DNA"/>
</dbReference>